<dbReference type="GO" id="GO:0003677">
    <property type="term" value="F:DNA binding"/>
    <property type="evidence" value="ECO:0007669"/>
    <property type="project" value="UniProtKB-KW"/>
</dbReference>
<name>A0A222P266_9GAMM</name>
<accession>A0A222P266</accession>
<sequence>MSLNITNMSTELINATELINYTDFVTHLCKDLFKVTGINHFSYVEMNDTGNFIWLGTDSKYFERCIHQQLVETAPISILKTYPKNGFYLIDIYQEEYKQYSAPVFQLLNHFEYGHSFRILEIADYNRIKLYSFDAPLGKRDINHVYLNNLEIFKKFSSYFEDKITFIRDKFDANSLQDNKYAEFIHLWNSSFKQNGIMDHTLPTMFYSAESKIQITPREREVLFWYIKGKTSEETAKLLDVSRRTIERHFENLRDKFGCFSKNQIALKLMDML</sequence>
<dbReference type="InterPro" id="IPR016032">
    <property type="entry name" value="Sig_transdc_resp-reg_C-effctor"/>
</dbReference>
<dbReference type="GO" id="GO:0006355">
    <property type="term" value="P:regulation of DNA-templated transcription"/>
    <property type="evidence" value="ECO:0007669"/>
    <property type="project" value="InterPro"/>
</dbReference>
<dbReference type="PROSITE" id="PS50043">
    <property type="entry name" value="HTH_LUXR_2"/>
    <property type="match status" value="1"/>
</dbReference>
<evidence type="ECO:0000313" key="3">
    <source>
        <dbReference type="Proteomes" id="UP000201728"/>
    </source>
</evidence>
<dbReference type="InterPro" id="IPR036388">
    <property type="entry name" value="WH-like_DNA-bd_sf"/>
</dbReference>
<reference evidence="3" key="1">
    <citation type="submission" date="2016-07" db="EMBL/GenBank/DDBJ databases">
        <authorList>
            <person name="Florea S."/>
            <person name="Webb J.S."/>
            <person name="Jaromczyk J."/>
            <person name="Schardl C.L."/>
        </authorList>
    </citation>
    <scope>NUCLEOTIDE SEQUENCE [LARGE SCALE GENOMIC DNA]</scope>
    <source>
        <strain evidence="3">CDC-D5610</strain>
    </source>
</reference>
<dbReference type="EMBL" id="CP016397">
    <property type="protein sequence ID" value="ASQ45927.1"/>
    <property type="molecule type" value="Genomic_DNA"/>
</dbReference>
<dbReference type="CDD" id="cd06170">
    <property type="entry name" value="LuxR_C_like"/>
    <property type="match status" value="1"/>
</dbReference>
<keyword evidence="2" id="KW-0238">DNA-binding</keyword>
<gene>
    <name evidence="2" type="ORF">clem_06860</name>
</gene>
<dbReference type="SMART" id="SM00421">
    <property type="entry name" value="HTH_LUXR"/>
    <property type="match status" value="1"/>
</dbReference>
<organism evidence="2 3">
    <name type="scientific">Legionella clemsonensis</name>
    <dbReference type="NCBI Taxonomy" id="1867846"/>
    <lineage>
        <taxon>Bacteria</taxon>
        <taxon>Pseudomonadati</taxon>
        <taxon>Pseudomonadota</taxon>
        <taxon>Gammaproteobacteria</taxon>
        <taxon>Legionellales</taxon>
        <taxon>Legionellaceae</taxon>
        <taxon>Legionella</taxon>
    </lineage>
</organism>
<feature type="domain" description="HTH luxR-type" evidence="1">
    <location>
        <begin position="208"/>
        <end position="273"/>
    </location>
</feature>
<dbReference type="PRINTS" id="PR00038">
    <property type="entry name" value="HTHLUXR"/>
</dbReference>
<proteinExistence type="predicted"/>
<dbReference type="SUPFAM" id="SSF46894">
    <property type="entry name" value="C-terminal effector domain of the bipartite response regulators"/>
    <property type="match status" value="1"/>
</dbReference>
<dbReference type="InterPro" id="IPR000792">
    <property type="entry name" value="Tscrpt_reg_LuxR_C"/>
</dbReference>
<dbReference type="Gene3D" id="1.10.10.10">
    <property type="entry name" value="Winged helix-like DNA-binding domain superfamily/Winged helix DNA-binding domain"/>
    <property type="match status" value="1"/>
</dbReference>
<keyword evidence="3" id="KW-1185">Reference proteome</keyword>
<dbReference type="OrthoDB" id="5650388at2"/>
<dbReference type="Proteomes" id="UP000201728">
    <property type="component" value="Chromosome"/>
</dbReference>
<dbReference type="KEGG" id="lcd:clem_06860"/>
<evidence type="ECO:0000313" key="2">
    <source>
        <dbReference type="EMBL" id="ASQ45927.1"/>
    </source>
</evidence>
<dbReference type="AlphaFoldDB" id="A0A222P266"/>
<dbReference type="Pfam" id="PF00196">
    <property type="entry name" value="GerE"/>
    <property type="match status" value="1"/>
</dbReference>
<protein>
    <submittedName>
        <fullName evidence="2">DNA-binding transcriptional activator SdiA</fullName>
    </submittedName>
</protein>
<evidence type="ECO:0000259" key="1">
    <source>
        <dbReference type="PROSITE" id="PS50043"/>
    </source>
</evidence>